<dbReference type="PROSITE" id="PS00178">
    <property type="entry name" value="AA_TRNA_LIGASE_I"/>
    <property type="match status" value="1"/>
</dbReference>
<evidence type="ECO:0000256" key="4">
    <source>
        <dbReference type="ARBA" id="ARBA00022833"/>
    </source>
</evidence>
<dbReference type="GO" id="GO:0005524">
    <property type="term" value="F:ATP binding"/>
    <property type="evidence" value="ECO:0007669"/>
    <property type="project" value="UniProtKB-KW"/>
</dbReference>
<dbReference type="InterPro" id="IPR049940">
    <property type="entry name" value="GluQ/Sye"/>
</dbReference>
<dbReference type="GO" id="GO:0005829">
    <property type="term" value="C:cytosol"/>
    <property type="evidence" value="ECO:0007669"/>
    <property type="project" value="TreeGrafter"/>
</dbReference>
<keyword evidence="3" id="KW-0547">Nucleotide-binding</keyword>
<dbReference type="InterPro" id="IPR014729">
    <property type="entry name" value="Rossmann-like_a/b/a_fold"/>
</dbReference>
<dbReference type="GO" id="GO:0006424">
    <property type="term" value="P:glutamyl-tRNA aminoacylation"/>
    <property type="evidence" value="ECO:0007669"/>
    <property type="project" value="TreeGrafter"/>
</dbReference>
<reference evidence="8" key="1">
    <citation type="submission" date="2018-05" db="EMBL/GenBank/DDBJ databases">
        <authorList>
            <person name="Lanie J.A."/>
            <person name="Ng W.-L."/>
            <person name="Kazmierczak K.M."/>
            <person name="Andrzejewski T.M."/>
            <person name="Davidsen T.M."/>
            <person name="Wayne K.J."/>
            <person name="Tettelin H."/>
            <person name="Glass J.I."/>
            <person name="Rusch D."/>
            <person name="Podicherti R."/>
            <person name="Tsui H.-C.T."/>
            <person name="Winkler M.E."/>
        </authorList>
    </citation>
    <scope>NUCLEOTIDE SEQUENCE</scope>
</reference>
<dbReference type="AlphaFoldDB" id="A0A382XD61"/>
<dbReference type="GO" id="GO:0004818">
    <property type="term" value="F:glutamate-tRNA ligase activity"/>
    <property type="evidence" value="ECO:0007669"/>
    <property type="project" value="TreeGrafter"/>
</dbReference>
<dbReference type="Gene3D" id="3.40.50.620">
    <property type="entry name" value="HUPs"/>
    <property type="match status" value="1"/>
</dbReference>
<evidence type="ECO:0000256" key="1">
    <source>
        <dbReference type="ARBA" id="ARBA00022598"/>
    </source>
</evidence>
<keyword evidence="1" id="KW-0436">Ligase</keyword>
<dbReference type="EMBL" id="UINC01166686">
    <property type="protein sequence ID" value="SVD68779.1"/>
    <property type="molecule type" value="Genomic_DNA"/>
</dbReference>
<dbReference type="InterPro" id="IPR020058">
    <property type="entry name" value="Glu/Gln-tRNA-synth_Ib_cat-dom"/>
</dbReference>
<dbReference type="PANTHER" id="PTHR43311:SF1">
    <property type="entry name" value="GLUTAMYL-Q TRNA(ASP) SYNTHETASE"/>
    <property type="match status" value="1"/>
</dbReference>
<dbReference type="PRINTS" id="PR00987">
    <property type="entry name" value="TRNASYNTHGLU"/>
</dbReference>
<keyword evidence="4" id="KW-0862">Zinc</keyword>
<evidence type="ECO:0000256" key="5">
    <source>
        <dbReference type="ARBA" id="ARBA00022840"/>
    </source>
</evidence>
<gene>
    <name evidence="8" type="ORF">METZ01_LOCUS421633</name>
</gene>
<evidence type="ECO:0000313" key="8">
    <source>
        <dbReference type="EMBL" id="SVD68779.1"/>
    </source>
</evidence>
<evidence type="ECO:0000256" key="3">
    <source>
        <dbReference type="ARBA" id="ARBA00022741"/>
    </source>
</evidence>
<keyword evidence="2" id="KW-0479">Metal-binding</keyword>
<protein>
    <recommendedName>
        <fullName evidence="7">Glutamyl/glutaminyl-tRNA synthetase class Ib catalytic domain-containing protein</fullName>
    </recommendedName>
</protein>
<dbReference type="InterPro" id="IPR001412">
    <property type="entry name" value="aa-tRNA-synth_I_CS"/>
</dbReference>
<organism evidence="8">
    <name type="scientific">marine metagenome</name>
    <dbReference type="NCBI Taxonomy" id="408172"/>
    <lineage>
        <taxon>unclassified sequences</taxon>
        <taxon>metagenomes</taxon>
        <taxon>ecological metagenomes</taxon>
    </lineage>
</organism>
<feature type="non-terminal residue" evidence="8">
    <location>
        <position position="249"/>
    </location>
</feature>
<dbReference type="Pfam" id="PF00749">
    <property type="entry name" value="tRNA-synt_1c"/>
    <property type="match status" value="1"/>
</dbReference>
<accession>A0A382XD61</accession>
<proteinExistence type="predicted"/>
<name>A0A382XD61_9ZZZZ</name>
<dbReference type="InterPro" id="IPR000924">
    <property type="entry name" value="Glu/Gln-tRNA-synth"/>
</dbReference>
<evidence type="ECO:0000256" key="6">
    <source>
        <dbReference type="ARBA" id="ARBA00023146"/>
    </source>
</evidence>
<dbReference type="PANTHER" id="PTHR43311">
    <property type="entry name" value="GLUTAMATE--TRNA LIGASE"/>
    <property type="match status" value="1"/>
</dbReference>
<dbReference type="SUPFAM" id="SSF52374">
    <property type="entry name" value="Nucleotidylyl transferase"/>
    <property type="match status" value="1"/>
</dbReference>
<evidence type="ECO:0000259" key="7">
    <source>
        <dbReference type="Pfam" id="PF00749"/>
    </source>
</evidence>
<sequence>MSYRGRIAPTPTGYLHLGHARTFWIAQQRCHDAGGMLLYRNEDLDTDRCKPEYREAAIEDCHWLGLQWEGDPIDQSPRTEHYLEAFKNLRDKGFLFPCTCTRKDILEASTAPHSDDGEKIYPGTCRTRTSDLDESKINWRFRVPHGEKIEFTDAHYGPQTFISGEDFGDFPVWQKNGTPSYQLAVVVDDAAMEITEVVRGADLLISTARQLLLYQALNLTPPSFYHCDLIMDESGKRLAKRSDALSLRT</sequence>
<keyword evidence="5" id="KW-0067">ATP-binding</keyword>
<feature type="domain" description="Glutamyl/glutaminyl-tRNA synthetase class Ib catalytic" evidence="7">
    <location>
        <begin position="4"/>
        <end position="246"/>
    </location>
</feature>
<evidence type="ECO:0000256" key="2">
    <source>
        <dbReference type="ARBA" id="ARBA00022723"/>
    </source>
</evidence>
<keyword evidence="6" id="KW-0030">Aminoacyl-tRNA synthetase</keyword>